<keyword evidence="2" id="KW-0547">Nucleotide-binding</keyword>
<feature type="non-terminal residue" evidence="5">
    <location>
        <position position="1"/>
    </location>
</feature>
<dbReference type="GO" id="GO:0016787">
    <property type="term" value="F:hydrolase activity"/>
    <property type="evidence" value="ECO:0007669"/>
    <property type="project" value="UniProtKB-KW"/>
</dbReference>
<dbReference type="CDD" id="cd00882">
    <property type="entry name" value="Ras_like_GTPase"/>
    <property type="match status" value="1"/>
</dbReference>
<dbReference type="AlphaFoldDB" id="A0A8T4J204"/>
<dbReference type="Pfam" id="PF03029">
    <property type="entry name" value="ATP_bind_1"/>
    <property type="match status" value="1"/>
</dbReference>
<proteinExistence type="inferred from homology"/>
<dbReference type="PANTHER" id="PTHR42708">
    <property type="entry name" value="ATP/GTP-BINDING PROTEIN-RELATED"/>
    <property type="match status" value="1"/>
</dbReference>
<dbReference type="EMBL" id="JAGSMN010000502">
    <property type="protein sequence ID" value="MBR7675584.1"/>
    <property type="molecule type" value="Genomic_DNA"/>
</dbReference>
<evidence type="ECO:0000256" key="2">
    <source>
        <dbReference type="ARBA" id="ARBA00022741"/>
    </source>
</evidence>
<name>A0A8T4J204_9ACTN</name>
<dbReference type="GO" id="GO:0005525">
    <property type="term" value="F:GTP binding"/>
    <property type="evidence" value="ECO:0007669"/>
    <property type="project" value="UniProtKB-KW"/>
</dbReference>
<dbReference type="SUPFAM" id="SSF52540">
    <property type="entry name" value="P-loop containing nucleoside triphosphate hydrolases"/>
    <property type="match status" value="1"/>
</dbReference>
<keyword evidence="4" id="KW-0342">GTP-binding</keyword>
<evidence type="ECO:0000256" key="1">
    <source>
        <dbReference type="ARBA" id="ARBA00005290"/>
    </source>
</evidence>
<dbReference type="InterPro" id="IPR052705">
    <property type="entry name" value="Gliding_Motility_GTPase"/>
</dbReference>
<keyword evidence="6" id="KW-1185">Reference proteome</keyword>
<dbReference type="InterPro" id="IPR027417">
    <property type="entry name" value="P-loop_NTPase"/>
</dbReference>
<reference evidence="5" key="1">
    <citation type="submission" date="2021-04" db="EMBL/GenBank/DDBJ databases">
        <title>Sequencing of actinobacteria type strains.</title>
        <authorList>
            <person name="Nguyen G.-S."/>
            <person name="Wentzel A."/>
        </authorList>
    </citation>
    <scope>NUCLEOTIDE SEQUENCE</scope>
    <source>
        <strain evidence="5">DSM 42095</strain>
    </source>
</reference>
<comment type="caution">
    <text evidence="5">The sequence shown here is derived from an EMBL/GenBank/DDBJ whole genome shotgun (WGS) entry which is preliminary data.</text>
</comment>
<evidence type="ECO:0000313" key="5">
    <source>
        <dbReference type="EMBL" id="MBR7675584.1"/>
    </source>
</evidence>
<dbReference type="Gene3D" id="3.40.50.300">
    <property type="entry name" value="P-loop containing nucleotide triphosphate hydrolases"/>
    <property type="match status" value="1"/>
</dbReference>
<protein>
    <submittedName>
        <fullName evidence="5">ATP/GTP-binding protein</fullName>
    </submittedName>
</protein>
<sequence>KILVAGGFGAGKTTFVGSASEIPPLSTEEILTDASAVTDSLTGVEGKTTTTVALDFGRITLTGQNVVLMLFGMPGQQRFDFLWDELSSGAMGAVILADTRQLTSCFPAVDYFEKQHLPLAVAVNHFDHSWCYSPEEVRDALGLSPAVPVVLCDARRTDSAEEVLLTLAEHALDHATVRITRTARPSPHPAGAS</sequence>
<dbReference type="InterPro" id="IPR004130">
    <property type="entry name" value="Gpn"/>
</dbReference>
<gene>
    <name evidence="5" type="ORF">KDA82_21705</name>
</gene>
<evidence type="ECO:0000256" key="3">
    <source>
        <dbReference type="ARBA" id="ARBA00022801"/>
    </source>
</evidence>
<keyword evidence="3" id="KW-0378">Hydrolase</keyword>
<evidence type="ECO:0000313" key="6">
    <source>
        <dbReference type="Proteomes" id="UP000675554"/>
    </source>
</evidence>
<dbReference type="PANTHER" id="PTHR42708:SF1">
    <property type="entry name" value="GLIDING MOTILITY PROTEIN MGLA"/>
    <property type="match status" value="1"/>
</dbReference>
<organism evidence="5 6">
    <name type="scientific">Streptomyces daliensis</name>
    <dbReference type="NCBI Taxonomy" id="299421"/>
    <lineage>
        <taxon>Bacteria</taxon>
        <taxon>Bacillati</taxon>
        <taxon>Actinomycetota</taxon>
        <taxon>Actinomycetes</taxon>
        <taxon>Kitasatosporales</taxon>
        <taxon>Streptomycetaceae</taxon>
        <taxon>Streptomyces</taxon>
    </lineage>
</organism>
<evidence type="ECO:0000256" key="4">
    <source>
        <dbReference type="ARBA" id="ARBA00023134"/>
    </source>
</evidence>
<comment type="similarity">
    <text evidence="1">Belongs to the GPN-loop GTPase family.</text>
</comment>
<accession>A0A8T4J204</accession>
<dbReference type="Proteomes" id="UP000675554">
    <property type="component" value="Unassembled WGS sequence"/>
</dbReference>